<dbReference type="PANTHER" id="PTHR22930:SF269">
    <property type="entry name" value="NUCLEASE HARBI1-LIKE PROTEIN"/>
    <property type="match status" value="1"/>
</dbReference>
<proteinExistence type="inferred from homology"/>
<protein>
    <recommendedName>
        <fullName evidence="8">DDE Tnp4 domain-containing protein</fullName>
    </recommendedName>
</protein>
<evidence type="ECO:0000313" key="9">
    <source>
        <dbReference type="EMBL" id="KAJ8871919.1"/>
    </source>
</evidence>
<keyword evidence="5" id="KW-0479">Metal-binding</keyword>
<organism evidence="9 10">
    <name type="scientific">Dryococelus australis</name>
    <dbReference type="NCBI Taxonomy" id="614101"/>
    <lineage>
        <taxon>Eukaryota</taxon>
        <taxon>Metazoa</taxon>
        <taxon>Ecdysozoa</taxon>
        <taxon>Arthropoda</taxon>
        <taxon>Hexapoda</taxon>
        <taxon>Insecta</taxon>
        <taxon>Pterygota</taxon>
        <taxon>Neoptera</taxon>
        <taxon>Polyneoptera</taxon>
        <taxon>Phasmatodea</taxon>
        <taxon>Verophasmatodea</taxon>
        <taxon>Anareolatae</taxon>
        <taxon>Phasmatidae</taxon>
        <taxon>Eurycanthinae</taxon>
        <taxon>Dryococelus</taxon>
    </lineage>
</organism>
<keyword evidence="7" id="KW-0539">Nucleus</keyword>
<evidence type="ECO:0000256" key="5">
    <source>
        <dbReference type="ARBA" id="ARBA00022723"/>
    </source>
</evidence>
<evidence type="ECO:0000256" key="1">
    <source>
        <dbReference type="ARBA" id="ARBA00001968"/>
    </source>
</evidence>
<name>A0ABQ9GIR4_9NEOP</name>
<evidence type="ECO:0000259" key="8">
    <source>
        <dbReference type="Pfam" id="PF13359"/>
    </source>
</evidence>
<evidence type="ECO:0000256" key="4">
    <source>
        <dbReference type="ARBA" id="ARBA00022722"/>
    </source>
</evidence>
<sequence length="266" mass="29686">MCVAKLDFVDDEKLQVTPALVGGQESTAAVWKALHPRYTKVPSTEDWLRISNSFYELWKPPNCLGAIGGKHVRIQKMPKSGSTNYNYEGYNSVVLMATCDDDACFTVIEVGHAGRNSDGGVFEASRINRWLQREGNGLHLPILMLRPYSRKGINNIKRVFNYRLNRGRKSIECAFGMMASKFPVLSTPISSKNVSTANNTIHDLSWQFKHTKKAHTHTHIHSPHTVNGSKQLRPGDQAVCSCEIGFLSDIVVVASVDEQTLEIIPF</sequence>
<evidence type="ECO:0000256" key="3">
    <source>
        <dbReference type="ARBA" id="ARBA00006958"/>
    </source>
</evidence>
<dbReference type="InterPro" id="IPR027806">
    <property type="entry name" value="HARBI1_dom"/>
</dbReference>
<comment type="caution">
    <text evidence="9">The sequence shown here is derived from an EMBL/GenBank/DDBJ whole genome shotgun (WGS) entry which is preliminary data.</text>
</comment>
<evidence type="ECO:0000256" key="7">
    <source>
        <dbReference type="ARBA" id="ARBA00023242"/>
    </source>
</evidence>
<reference evidence="9 10" key="1">
    <citation type="submission" date="2023-02" db="EMBL/GenBank/DDBJ databases">
        <title>LHISI_Scaffold_Assembly.</title>
        <authorList>
            <person name="Stuart O.P."/>
            <person name="Cleave R."/>
            <person name="Magrath M.J.L."/>
            <person name="Mikheyev A.S."/>
        </authorList>
    </citation>
    <scope>NUCLEOTIDE SEQUENCE [LARGE SCALE GENOMIC DNA]</scope>
    <source>
        <strain evidence="9">Daus_M_001</strain>
        <tissue evidence="9">Leg muscle</tissue>
    </source>
</reference>
<dbReference type="PANTHER" id="PTHR22930">
    <property type="match status" value="1"/>
</dbReference>
<keyword evidence="6" id="KW-0378">Hydrolase</keyword>
<gene>
    <name evidence="9" type="ORF">PR048_028259</name>
</gene>
<dbReference type="InterPro" id="IPR045249">
    <property type="entry name" value="HARBI1-like"/>
</dbReference>
<comment type="similarity">
    <text evidence="3">Belongs to the HARBI1 family.</text>
</comment>
<evidence type="ECO:0000256" key="2">
    <source>
        <dbReference type="ARBA" id="ARBA00004123"/>
    </source>
</evidence>
<dbReference type="EMBL" id="JARBHB010000012">
    <property type="protein sequence ID" value="KAJ8871919.1"/>
    <property type="molecule type" value="Genomic_DNA"/>
</dbReference>
<keyword evidence="4" id="KW-0540">Nuclease</keyword>
<evidence type="ECO:0000256" key="6">
    <source>
        <dbReference type="ARBA" id="ARBA00022801"/>
    </source>
</evidence>
<keyword evidence="10" id="KW-1185">Reference proteome</keyword>
<dbReference type="Pfam" id="PF13359">
    <property type="entry name" value="DDE_Tnp_4"/>
    <property type="match status" value="1"/>
</dbReference>
<comment type="cofactor">
    <cofactor evidence="1">
        <name>a divalent metal cation</name>
        <dbReference type="ChEBI" id="CHEBI:60240"/>
    </cofactor>
</comment>
<accession>A0ABQ9GIR4</accession>
<feature type="domain" description="DDE Tnp4" evidence="8">
    <location>
        <begin position="68"/>
        <end position="202"/>
    </location>
</feature>
<comment type="subcellular location">
    <subcellularLocation>
        <location evidence="2">Nucleus</location>
    </subcellularLocation>
</comment>
<evidence type="ECO:0000313" key="10">
    <source>
        <dbReference type="Proteomes" id="UP001159363"/>
    </source>
</evidence>
<dbReference type="Proteomes" id="UP001159363">
    <property type="component" value="Chromosome 11"/>
</dbReference>